<dbReference type="GO" id="GO:0003677">
    <property type="term" value="F:DNA binding"/>
    <property type="evidence" value="ECO:0007669"/>
    <property type="project" value="UniProtKB-KW"/>
</dbReference>
<dbReference type="InterPro" id="IPR011010">
    <property type="entry name" value="DNA_brk_join_enz"/>
</dbReference>
<dbReference type="AlphaFoldDB" id="A0A382MR67"/>
<evidence type="ECO:0000313" key="2">
    <source>
        <dbReference type="EMBL" id="SVC50938.1"/>
    </source>
</evidence>
<feature type="non-terminal residue" evidence="2">
    <location>
        <position position="206"/>
    </location>
</feature>
<accession>A0A382MR67</accession>
<dbReference type="SUPFAM" id="SSF56349">
    <property type="entry name" value="DNA breaking-rejoining enzymes"/>
    <property type="match status" value="1"/>
</dbReference>
<evidence type="ECO:0008006" key="3">
    <source>
        <dbReference type="Google" id="ProtNLM"/>
    </source>
</evidence>
<name>A0A382MR67_9ZZZZ</name>
<sequence>VVEAGRGNNGRRRQFRRRFGTKREATAGAARLELEAAAALKASRAGPTVSGHCTEWLTGRLGNLATRTYDTYESVFRNHVGGDPIGAIPLCDLIPGDLRAWMRRLAAKPGRGGCTLSQQTLLHCYRYLGAALNAAVAWEFLADNPLRHIETPKVRHDPSKTKAWTVGEARRFMATLAASATANAPMWRAVFGVVLSTGLRRGEIAG</sequence>
<proteinExistence type="predicted"/>
<dbReference type="InterPro" id="IPR010998">
    <property type="entry name" value="Integrase_recombinase_N"/>
</dbReference>
<evidence type="ECO:0000256" key="1">
    <source>
        <dbReference type="ARBA" id="ARBA00023125"/>
    </source>
</evidence>
<dbReference type="Gene3D" id="1.10.150.130">
    <property type="match status" value="1"/>
</dbReference>
<reference evidence="2" key="1">
    <citation type="submission" date="2018-05" db="EMBL/GenBank/DDBJ databases">
        <authorList>
            <person name="Lanie J.A."/>
            <person name="Ng W.-L."/>
            <person name="Kazmierczak K.M."/>
            <person name="Andrzejewski T.M."/>
            <person name="Davidsen T.M."/>
            <person name="Wayne K.J."/>
            <person name="Tettelin H."/>
            <person name="Glass J.I."/>
            <person name="Rusch D."/>
            <person name="Podicherti R."/>
            <person name="Tsui H.-C.T."/>
            <person name="Winkler M.E."/>
        </authorList>
    </citation>
    <scope>NUCLEOTIDE SEQUENCE</scope>
</reference>
<organism evidence="2">
    <name type="scientific">marine metagenome</name>
    <dbReference type="NCBI Taxonomy" id="408172"/>
    <lineage>
        <taxon>unclassified sequences</taxon>
        <taxon>metagenomes</taxon>
        <taxon>ecological metagenomes</taxon>
    </lineage>
</organism>
<dbReference type="EMBL" id="UINC01095117">
    <property type="protein sequence ID" value="SVC50938.1"/>
    <property type="molecule type" value="Genomic_DNA"/>
</dbReference>
<feature type="non-terminal residue" evidence="2">
    <location>
        <position position="1"/>
    </location>
</feature>
<keyword evidence="1" id="KW-0238">DNA-binding</keyword>
<gene>
    <name evidence="2" type="ORF">METZ01_LOCUS303792</name>
</gene>
<protein>
    <recommendedName>
        <fullName evidence="3">Core-binding (CB) domain-containing protein</fullName>
    </recommendedName>
</protein>